<name>A0ABX3PFY1_9HYPH</name>
<dbReference type="InterPro" id="IPR018721">
    <property type="entry name" value="DUF2252"/>
</dbReference>
<evidence type="ECO:0008006" key="3">
    <source>
        <dbReference type="Google" id="ProtNLM"/>
    </source>
</evidence>
<dbReference type="PANTHER" id="PTHR39441:SF1">
    <property type="entry name" value="DUF2252 DOMAIN-CONTAINING PROTEIN"/>
    <property type="match status" value="1"/>
</dbReference>
<evidence type="ECO:0000313" key="1">
    <source>
        <dbReference type="EMBL" id="OQP87401.1"/>
    </source>
</evidence>
<sequence length="355" mass="39369">MTLPDLKTSIASYEASLAKEFGPALNRDDLKLKHKKMRKSAFKFLRGTCWRWAEAAPSLCPDLFDAPLAGSVGDAHAGNFGLWRDAQFRLVWGVNDYDEAARLPYPLDLVRLGASLIMDDDGISDDGDAASVADNLLSAYQEGLAAPAPFVLEDRHLWLRDLFENGSEERAQFWEKLEALDDHEAIPPEFEASLLAALPGGTTHPRFRHRQAGVGSLGRPRFVAFGTYRGGALAVEIKGAMPSCWHGREQPGLAEHLATGRFRSPDPTLRYEDAFVLRRLAPNNRKLTFSEIKPKLKVKLIAAMARELAAIHAADGDVKAISDDLRGRPEGWLADTIHRVAKWTVKEWDTFKDGD</sequence>
<comment type="caution">
    <text evidence="1">The sequence shown here is derived from an EMBL/GenBank/DDBJ whole genome shotgun (WGS) entry which is preliminary data.</text>
</comment>
<dbReference type="Proteomes" id="UP000192652">
    <property type="component" value="Unassembled WGS sequence"/>
</dbReference>
<proteinExistence type="predicted"/>
<keyword evidence="2" id="KW-1185">Reference proteome</keyword>
<dbReference type="EMBL" id="MSPX01000003">
    <property type="protein sequence ID" value="OQP87401.1"/>
    <property type="molecule type" value="Genomic_DNA"/>
</dbReference>
<organism evidence="1 2">
    <name type="scientific">Xaviernesmea rhizosphaerae</name>
    <dbReference type="NCBI Taxonomy" id="1672749"/>
    <lineage>
        <taxon>Bacteria</taxon>
        <taxon>Pseudomonadati</taxon>
        <taxon>Pseudomonadota</taxon>
        <taxon>Alphaproteobacteria</taxon>
        <taxon>Hyphomicrobiales</taxon>
        <taxon>Rhizobiaceae</taxon>
        <taxon>Rhizobium/Agrobacterium group</taxon>
        <taxon>Xaviernesmea</taxon>
    </lineage>
</organism>
<dbReference type="PANTHER" id="PTHR39441">
    <property type="entry name" value="DUF2252 DOMAIN-CONTAINING PROTEIN"/>
    <property type="match status" value="1"/>
</dbReference>
<reference evidence="1 2" key="1">
    <citation type="journal article" date="2017" name="Antonie Van Leeuwenhoek">
        <title>Rhizobium rhizosphaerae sp. nov., a novel species isolated from rice rhizosphere.</title>
        <authorList>
            <person name="Zhao J.J."/>
            <person name="Zhang J."/>
            <person name="Zhang R.J."/>
            <person name="Zhang C.W."/>
            <person name="Yin H.Q."/>
            <person name="Zhang X.X."/>
        </authorList>
    </citation>
    <scope>NUCLEOTIDE SEQUENCE [LARGE SCALE GENOMIC DNA]</scope>
    <source>
        <strain evidence="1 2">RD15</strain>
    </source>
</reference>
<evidence type="ECO:0000313" key="2">
    <source>
        <dbReference type="Proteomes" id="UP000192652"/>
    </source>
</evidence>
<gene>
    <name evidence="1" type="ORF">BTR14_05570</name>
</gene>
<dbReference type="Pfam" id="PF10009">
    <property type="entry name" value="DUF2252"/>
    <property type="match status" value="1"/>
</dbReference>
<protein>
    <recommendedName>
        <fullName evidence="3">DUF2252 domain-containing protein</fullName>
    </recommendedName>
</protein>
<accession>A0ABX3PFY1</accession>